<accession>A0A1X1EKZ7</accession>
<reference evidence="3 4" key="1">
    <citation type="journal article" date="2017" name="Antonie Van Leeuwenhoek">
        <title>Phylogenomic resolution of the bacterial genus Pantoea and its relationship with Erwinia and Tatumella.</title>
        <authorList>
            <person name="Palmer M."/>
            <person name="Steenkamp E.T."/>
            <person name="Coetzee M.P."/>
            <person name="Chan W.Y."/>
            <person name="van Zyl E."/>
            <person name="De Maayer P."/>
            <person name="Coutinho T.A."/>
            <person name="Blom J."/>
            <person name="Smits T.H."/>
            <person name="Duffy B."/>
            <person name="Venter S.N."/>
        </authorList>
    </citation>
    <scope>NUCLEOTIDE SEQUENCE [LARGE SCALE GENOMIC DNA]</scope>
    <source>
        <strain evidence="3 4">LMG 2657</strain>
    </source>
</reference>
<dbReference type="OrthoDB" id="5886488at2"/>
<evidence type="ECO:0000313" key="4">
    <source>
        <dbReference type="Proteomes" id="UP000193749"/>
    </source>
</evidence>
<dbReference type="Pfam" id="PF21205">
    <property type="entry name" value="Rep3_C"/>
    <property type="match status" value="1"/>
</dbReference>
<sequence length="339" mass="38872">MAKKVNDLDSMTDEVNKKTGEVVHLNPSSTATVQPVALMRLGLFVPNTDHAKAKGSVNTVKSTVDATEDLYHLEVVKREGYKDISIRSERLDMATDFRVWLGIIRSIYDNGTFAGKLKLPFTKFLQNCGFDSKRSNKDMKKRIDDSLMRLRGVTIQFRNDTGSLTTGLVNSAHYNMAKNEVEIEGDHRLADLYQMDYKVYLRLKAIDHLPRKESAQALYTFIESLPRNPAPVSMKRLRERLRLKSRIAYQNHIVRKALEELKEINYLEYTETKRGRSVYFNITKRNPNLIPDKSLKIDRSTHDEPQIVDEAMISKISKLKDSGFTEEEIAKILISLDSN</sequence>
<dbReference type="GO" id="GO:0003887">
    <property type="term" value="F:DNA-directed DNA polymerase activity"/>
    <property type="evidence" value="ECO:0007669"/>
    <property type="project" value="InterPro"/>
</dbReference>
<protein>
    <submittedName>
        <fullName evidence="3">RepB family plasmid replication initiator protein</fullName>
    </submittedName>
</protein>
<dbReference type="Proteomes" id="UP000193749">
    <property type="component" value="Unassembled WGS sequence"/>
</dbReference>
<dbReference type="GO" id="GO:0006270">
    <property type="term" value="P:DNA replication initiation"/>
    <property type="evidence" value="ECO:0007669"/>
    <property type="project" value="InterPro"/>
</dbReference>
<name>A0A1X1EKZ7_PANCY</name>
<evidence type="ECO:0000259" key="2">
    <source>
        <dbReference type="Pfam" id="PF01051"/>
    </source>
</evidence>
<dbReference type="InterPro" id="IPR000525">
    <property type="entry name" value="Initiator_Rep_WH1"/>
</dbReference>
<organism evidence="3 4">
    <name type="scientific">Pantoea cypripedii</name>
    <name type="common">Pectobacterium cypripedii</name>
    <name type="synonym">Erwinia cypripedii</name>
    <dbReference type="NCBI Taxonomy" id="55209"/>
    <lineage>
        <taxon>Bacteria</taxon>
        <taxon>Pseudomonadati</taxon>
        <taxon>Pseudomonadota</taxon>
        <taxon>Gammaproteobacteria</taxon>
        <taxon>Enterobacterales</taxon>
        <taxon>Erwiniaceae</taxon>
        <taxon>Pantoea</taxon>
    </lineage>
</organism>
<dbReference type="Pfam" id="PF01051">
    <property type="entry name" value="Rep3_N"/>
    <property type="match status" value="1"/>
</dbReference>
<keyword evidence="4" id="KW-1185">Reference proteome</keyword>
<comment type="caution">
    <text evidence="3">The sequence shown here is derived from an EMBL/GenBank/DDBJ whole genome shotgun (WGS) entry which is preliminary data.</text>
</comment>
<gene>
    <name evidence="3" type="ORF">HA50_23340</name>
</gene>
<dbReference type="EMBL" id="MLJI01000002">
    <property type="protein sequence ID" value="ORM89556.1"/>
    <property type="molecule type" value="Genomic_DNA"/>
</dbReference>
<feature type="domain" description="Initiator Rep protein WH1" evidence="2">
    <location>
        <begin position="100"/>
        <end position="222"/>
    </location>
</feature>
<comment type="similarity">
    <text evidence="1">Belongs to the initiator RepB protein family.</text>
</comment>
<evidence type="ECO:0000256" key="1">
    <source>
        <dbReference type="ARBA" id="ARBA00038283"/>
    </source>
</evidence>
<dbReference type="AlphaFoldDB" id="A0A1X1EKZ7"/>
<proteinExistence type="inferred from homology"/>
<dbReference type="RefSeq" id="WP_084879274.1">
    <property type="nucleotide sequence ID" value="NZ_JAGGMY010000002.1"/>
</dbReference>
<evidence type="ECO:0000313" key="3">
    <source>
        <dbReference type="EMBL" id="ORM89556.1"/>
    </source>
</evidence>